<comment type="caution">
    <text evidence="1">The sequence shown here is derived from an EMBL/GenBank/DDBJ whole genome shotgun (WGS) entry which is preliminary data.</text>
</comment>
<keyword evidence="2" id="KW-1185">Reference proteome</keyword>
<organism evidence="1 2">
    <name type="scientific">Ambrosiozyma monospora</name>
    <name type="common">Yeast</name>
    <name type="synonym">Endomycopsis monosporus</name>
    <dbReference type="NCBI Taxonomy" id="43982"/>
    <lineage>
        <taxon>Eukaryota</taxon>
        <taxon>Fungi</taxon>
        <taxon>Dikarya</taxon>
        <taxon>Ascomycota</taxon>
        <taxon>Saccharomycotina</taxon>
        <taxon>Pichiomycetes</taxon>
        <taxon>Pichiales</taxon>
        <taxon>Pichiaceae</taxon>
        <taxon>Ambrosiozyma</taxon>
    </lineage>
</organism>
<evidence type="ECO:0000313" key="2">
    <source>
        <dbReference type="Proteomes" id="UP001165064"/>
    </source>
</evidence>
<protein>
    <submittedName>
        <fullName evidence="1">Unnamed protein product</fullName>
    </submittedName>
</protein>
<gene>
    <name evidence="1" type="ORF">Amon02_001231000</name>
</gene>
<reference evidence="1" key="1">
    <citation type="submission" date="2023-04" db="EMBL/GenBank/DDBJ databases">
        <title>Ambrosiozyma monospora NBRC 10751.</title>
        <authorList>
            <person name="Ichikawa N."/>
            <person name="Sato H."/>
            <person name="Tonouchi N."/>
        </authorList>
    </citation>
    <scope>NUCLEOTIDE SEQUENCE</scope>
    <source>
        <strain evidence="1">NBRC 10751</strain>
    </source>
</reference>
<name>A0ACB5UAA6_AMBMO</name>
<proteinExistence type="predicted"/>
<accession>A0ACB5UAA6</accession>
<sequence>MEKRQKLGDLRANIHDLRSRHAECRDNIKELQIGINKFSAKLEELESDSKIDSLTEERNQRIRDQKVQIQTVEALNNQMVMKKEEIEDAKMKYMKYATHVRELKKLQRSQATKLAENETQLRLTESSIRETEEKISQNDSDIEKLDQYINVTMPPLLEELRVKASEVCSLERANIQENDTKESVKQEIERIVLHLRRLEDEVGITREQAELDVHTARSRRDDVNEKVMKSRDLLKHLSAALDARRIQR</sequence>
<dbReference type="EMBL" id="BSXS01014366">
    <property type="protein sequence ID" value="GMF05368.1"/>
    <property type="molecule type" value="Genomic_DNA"/>
</dbReference>
<evidence type="ECO:0000313" key="1">
    <source>
        <dbReference type="EMBL" id="GMF05368.1"/>
    </source>
</evidence>
<dbReference type="Proteomes" id="UP001165064">
    <property type="component" value="Unassembled WGS sequence"/>
</dbReference>